<evidence type="ECO:0000259" key="2">
    <source>
        <dbReference type="PROSITE" id="PS50885"/>
    </source>
</evidence>
<name>K1UUB7_9ZZZZ</name>
<comment type="caution">
    <text evidence="3">The sequence shown here is derived from an EMBL/GenBank/DDBJ whole genome shotgun (WGS) entry which is preliminary data.</text>
</comment>
<sequence>MCDGNGDIIYHPRKVEIDRNKLTESNRELASYEDGIYELKLNGRKANYVISNMAYTGWKVVGVVPESTQIMSMNQFRYYIVITIIILLMMLLVVNRFISKRISKPIRELDESVKAYEAGGKKEIYVGGSSEIRHLGYSVQKSYEQIEELMDEII</sequence>
<feature type="domain" description="HAMP" evidence="2">
    <location>
        <begin position="100"/>
        <end position="151"/>
    </location>
</feature>
<evidence type="ECO:0000313" key="3">
    <source>
        <dbReference type="EMBL" id="EKC75201.1"/>
    </source>
</evidence>
<gene>
    <name evidence="3" type="ORF">OBE_01473</name>
</gene>
<keyword evidence="1" id="KW-0812">Transmembrane</keyword>
<dbReference type="GO" id="GO:0016020">
    <property type="term" value="C:membrane"/>
    <property type="evidence" value="ECO:0007669"/>
    <property type="project" value="InterPro"/>
</dbReference>
<evidence type="ECO:0000256" key="1">
    <source>
        <dbReference type="SAM" id="Phobius"/>
    </source>
</evidence>
<dbReference type="Gene3D" id="6.10.340.10">
    <property type="match status" value="1"/>
</dbReference>
<dbReference type="PROSITE" id="PS50885">
    <property type="entry name" value="HAMP"/>
    <property type="match status" value="1"/>
</dbReference>
<feature type="non-terminal residue" evidence="3">
    <location>
        <position position="154"/>
    </location>
</feature>
<keyword evidence="1" id="KW-0472">Membrane</keyword>
<dbReference type="Gene3D" id="3.30.450.20">
    <property type="entry name" value="PAS domain"/>
    <property type="match status" value="1"/>
</dbReference>
<protein>
    <submittedName>
        <fullName evidence="3">Protein containing HAMP linker domain protein</fullName>
    </submittedName>
</protein>
<dbReference type="InterPro" id="IPR003660">
    <property type="entry name" value="HAMP_dom"/>
</dbReference>
<keyword evidence="1" id="KW-1133">Transmembrane helix</keyword>
<proteinExistence type="predicted"/>
<organism evidence="3">
    <name type="scientific">human gut metagenome</name>
    <dbReference type="NCBI Taxonomy" id="408170"/>
    <lineage>
        <taxon>unclassified sequences</taxon>
        <taxon>metagenomes</taxon>
        <taxon>organismal metagenomes</taxon>
    </lineage>
</organism>
<feature type="transmembrane region" description="Helical" evidence="1">
    <location>
        <begin position="76"/>
        <end position="98"/>
    </location>
</feature>
<accession>K1UUB7</accession>
<reference evidence="3" key="1">
    <citation type="journal article" date="2013" name="Environ. Microbiol.">
        <title>Microbiota from the distal guts of lean and obese adolescents exhibit partial functional redundancy besides clear differences in community structure.</title>
        <authorList>
            <person name="Ferrer M."/>
            <person name="Ruiz A."/>
            <person name="Lanza F."/>
            <person name="Haange S.B."/>
            <person name="Oberbach A."/>
            <person name="Till H."/>
            <person name="Bargiela R."/>
            <person name="Campoy C."/>
            <person name="Segura M.T."/>
            <person name="Richter M."/>
            <person name="von Bergen M."/>
            <person name="Seifert J."/>
            <person name="Suarez A."/>
        </authorList>
    </citation>
    <scope>NUCLEOTIDE SEQUENCE</scope>
</reference>
<dbReference type="AlphaFoldDB" id="K1UUB7"/>
<dbReference type="GO" id="GO:0007165">
    <property type="term" value="P:signal transduction"/>
    <property type="evidence" value="ECO:0007669"/>
    <property type="project" value="InterPro"/>
</dbReference>
<dbReference type="EMBL" id="AJWZ01000980">
    <property type="protein sequence ID" value="EKC75201.1"/>
    <property type="molecule type" value="Genomic_DNA"/>
</dbReference>